<organism evidence="2 3">
    <name type="scientific">Leishmania mexicana (strain MHOM/GT/2001/U1103)</name>
    <dbReference type="NCBI Taxonomy" id="929439"/>
    <lineage>
        <taxon>Eukaryota</taxon>
        <taxon>Discoba</taxon>
        <taxon>Euglenozoa</taxon>
        <taxon>Kinetoplastea</taxon>
        <taxon>Metakinetoplastina</taxon>
        <taxon>Trypanosomatida</taxon>
        <taxon>Trypanosomatidae</taxon>
        <taxon>Leishmaniinae</taxon>
        <taxon>Leishmania</taxon>
    </lineage>
</organism>
<feature type="compositionally biased region" description="Basic and acidic residues" evidence="1">
    <location>
        <begin position="147"/>
        <end position="156"/>
    </location>
</feature>
<protein>
    <submittedName>
        <fullName evidence="2">Uncharacterized protein</fullName>
    </submittedName>
</protein>
<sequence>MQHTLVHVLQRERVRALITRALHLWHLHCALWRHGRRHGDRETAAGVEGQRPMPSATRRAFHRSCHASDPHLCSVQTRGLPAAPAAVPTLTVGPIESSSPSASRQAWAPLGGMDIGRRCGGIATNEGNVYVDADDEEELHDVDDDAEVPRHTERQRRQQHHRGRRCTDGNSSLSDADVYVDSAYDRVDKPGTSARPLAPASRSSVIPVIGAASRVTSIVPPHSALSNASQSQSLARDMSFTSVRWSMSCPFQTLLQPQRQDELCSASFPQTSVTVSVPGSSTVDSAGVSPSGAAAAAAERRKRMVQHLLSGKSPRNASPHQRFNNWLSSSVGGGTTSSLDDSCSRPQSCAQSDREPSAAEGGPPLCLRRPRSSTGSGAGLIASDSEDHSISSLINTSHVPQMDGSNSPSGAWGPLRDSDSTHSDSTSPIPMVTVTTAPQLLTREAEDRLALQATEERRRLRLQHAMSAVMDQLMMTALRHRSVERGLHPSLRTSTAPSPVLLDRNDSRDMDFLCVGATETHNEGTTWGSAGAIEPEVSACPPWTSSPSPAQRHLQRSGRTQGEAGCLCDATAEHAERSVSRDSAKAVDSGASLSKRSSDTFELISQWGAHVLEVVTITTDNPSDVVPATSTVPTSHPTPR</sequence>
<evidence type="ECO:0000313" key="2">
    <source>
        <dbReference type="EMBL" id="CBZ23047.1"/>
    </source>
</evidence>
<dbReference type="OrthoDB" id="267989at2759"/>
<feature type="region of interest" description="Disordered" evidence="1">
    <location>
        <begin position="278"/>
        <end position="430"/>
    </location>
</feature>
<accession>E9AJF0</accession>
<evidence type="ECO:0000313" key="3">
    <source>
        <dbReference type="Proteomes" id="UP000007259"/>
    </source>
</evidence>
<dbReference type="GeneID" id="13452658"/>
<feature type="compositionally biased region" description="Polar residues" evidence="1">
    <location>
        <begin position="313"/>
        <end position="326"/>
    </location>
</feature>
<feature type="compositionally biased region" description="Polar residues" evidence="1">
    <location>
        <begin position="390"/>
        <end position="409"/>
    </location>
</feature>
<dbReference type="EMBL" id="FR799554">
    <property type="protein sequence ID" value="CBZ23047.1"/>
    <property type="molecule type" value="Genomic_DNA"/>
</dbReference>
<proteinExistence type="predicted"/>
<feature type="region of interest" description="Disordered" evidence="1">
    <location>
        <begin position="618"/>
        <end position="640"/>
    </location>
</feature>
<name>E9AJF0_LEIMU</name>
<dbReference type="RefSeq" id="XP_003871588.1">
    <property type="nucleotide sequence ID" value="XM_003871539.1"/>
</dbReference>
<feature type="region of interest" description="Disordered" evidence="1">
    <location>
        <begin position="140"/>
        <end position="173"/>
    </location>
</feature>
<dbReference type="VEuPathDB" id="TriTrypDB:LmxM.01.0630"/>
<dbReference type="OMA" id="RWSMSCP"/>
<dbReference type="KEGG" id="lmi:LMXM_01_0630"/>
<feature type="region of interest" description="Disordered" evidence="1">
    <location>
        <begin position="574"/>
        <end position="595"/>
    </location>
</feature>
<keyword evidence="3" id="KW-1185">Reference proteome</keyword>
<reference evidence="2 3" key="1">
    <citation type="journal article" date="2011" name="Genome Res.">
        <title>Chromosome and gene copy number variation allow major structural change between species and strains of Leishmania.</title>
        <authorList>
            <person name="Rogers M.B."/>
            <person name="Hilley J.D."/>
            <person name="Dickens N.J."/>
            <person name="Wilkes J."/>
            <person name="Bates P.A."/>
            <person name="Depledge D.P."/>
            <person name="Harris D."/>
            <person name="Her Y."/>
            <person name="Herzyk P."/>
            <person name="Imamura H."/>
            <person name="Otto T.D."/>
            <person name="Sanders M."/>
            <person name="Seeger K."/>
            <person name="Dujardin J.C."/>
            <person name="Berriman M."/>
            <person name="Smith D.F."/>
            <person name="Hertz-Fowler C."/>
            <person name="Mottram J.C."/>
        </authorList>
    </citation>
    <scope>NUCLEOTIDE SEQUENCE [LARGE SCALE GENOMIC DNA]</scope>
    <source>
        <strain evidence="2 3">MHOM/GT/2001/U1103</strain>
    </source>
</reference>
<feature type="compositionally biased region" description="Basic and acidic residues" evidence="1">
    <location>
        <begin position="574"/>
        <end position="585"/>
    </location>
</feature>
<dbReference type="AlphaFoldDB" id="E9AJF0"/>
<evidence type="ECO:0000256" key="1">
    <source>
        <dbReference type="SAM" id="MobiDB-lite"/>
    </source>
</evidence>
<dbReference type="PhylomeDB" id="E9AJF0"/>
<gene>
    <name evidence="2" type="ORF">LMXM_01_0630</name>
</gene>
<dbReference type="Proteomes" id="UP000007259">
    <property type="component" value="Chromosome 1"/>
</dbReference>